<comment type="similarity">
    <text evidence="1">Belongs to the class IV-like SAM-binding methyltransferase superfamily. RNA methyltransferase TrmH family.</text>
</comment>
<evidence type="ECO:0000256" key="4">
    <source>
        <dbReference type="SAM" id="MobiDB-lite"/>
    </source>
</evidence>
<dbReference type="RefSeq" id="WP_377964617.1">
    <property type="nucleotide sequence ID" value="NZ_JBHZOL010000069.1"/>
</dbReference>
<evidence type="ECO:0000256" key="3">
    <source>
        <dbReference type="ARBA" id="ARBA00022679"/>
    </source>
</evidence>
<dbReference type="Proteomes" id="UP001600165">
    <property type="component" value="Unassembled WGS sequence"/>
</dbReference>
<protein>
    <submittedName>
        <fullName evidence="6">23S rRNA (Guanosine(2251)-2'-O)-methyltransferase RlmB</fullName>
    </submittedName>
</protein>
<feature type="compositionally biased region" description="Basic and acidic residues" evidence="4">
    <location>
        <begin position="1"/>
        <end position="17"/>
    </location>
</feature>
<dbReference type="InterPro" id="IPR029026">
    <property type="entry name" value="tRNA_m1G_MTases_N"/>
</dbReference>
<keyword evidence="3" id="KW-0808">Transferase</keyword>
<dbReference type="NCBIfam" id="TIGR00186">
    <property type="entry name" value="rRNA_methyl_3"/>
    <property type="match status" value="1"/>
</dbReference>
<dbReference type="SMART" id="SM00967">
    <property type="entry name" value="SpoU_sub_bind"/>
    <property type="match status" value="1"/>
</dbReference>
<gene>
    <name evidence="6" type="primary">rlmB</name>
    <name evidence="6" type="ORF">ACFVKH_10215</name>
</gene>
<keyword evidence="2" id="KW-0489">Methyltransferase</keyword>
<dbReference type="SUPFAM" id="SSF75217">
    <property type="entry name" value="alpha/beta knot"/>
    <property type="match status" value="1"/>
</dbReference>
<reference evidence="6 7" key="1">
    <citation type="submission" date="2024-10" db="EMBL/GenBank/DDBJ databases">
        <authorList>
            <person name="Ratan Roy A."/>
            <person name="Morales Sandoval P.H."/>
            <person name="De Los Santos Villalobos S."/>
            <person name="Chakraborty S."/>
            <person name="Mukherjee J."/>
        </authorList>
    </citation>
    <scope>NUCLEOTIDE SEQUENCE [LARGE SCALE GENOMIC DNA]</scope>
    <source>
        <strain evidence="6 7">S1</strain>
    </source>
</reference>
<dbReference type="EMBL" id="JBHZOL010000069">
    <property type="protein sequence ID" value="MFE4106651.1"/>
    <property type="molecule type" value="Genomic_DNA"/>
</dbReference>
<keyword evidence="7" id="KW-1185">Reference proteome</keyword>
<evidence type="ECO:0000256" key="1">
    <source>
        <dbReference type="ARBA" id="ARBA00007228"/>
    </source>
</evidence>
<evidence type="ECO:0000256" key="2">
    <source>
        <dbReference type="ARBA" id="ARBA00022603"/>
    </source>
</evidence>
<dbReference type="InterPro" id="IPR004441">
    <property type="entry name" value="rRNA_MeTrfase_TrmH"/>
</dbReference>
<dbReference type="Gene3D" id="3.40.1280.10">
    <property type="match status" value="1"/>
</dbReference>
<comment type="caution">
    <text evidence="6">The sequence shown here is derived from an EMBL/GenBank/DDBJ whole genome shotgun (WGS) entry which is preliminary data.</text>
</comment>
<dbReference type="InterPro" id="IPR013123">
    <property type="entry name" value="SpoU_subst-bd"/>
</dbReference>
<evidence type="ECO:0000313" key="7">
    <source>
        <dbReference type="Proteomes" id="UP001600165"/>
    </source>
</evidence>
<dbReference type="InterPro" id="IPR029064">
    <property type="entry name" value="Ribosomal_eL30-like_sf"/>
</dbReference>
<sequence>MAYNRKSDRRSSGSERPRLKRSPQPQQRQRSAQPQRHIAPPKRVAADEPQTVSLETTDDQPDEAELIYGRHAVEAAIASDRTLNRLWINSKLRYDARFHPLLNDAKANGTVIDEVDHRRLSQITQGANHQGIVAQVASYDYIDLAVLIEQAKAKVQRPVILAADSITDPHNLGAIIRTAEAMGAQGLVIPQRRAAGITATVAKVAAGALEHFAVARVVNLGRALETLKAAGFWIYGTATEASQTVHTTEFTMPTVLVIGAEDKGLSLSIQHTCDVLMSIPLQGHTPSLNASVATGMALYEIYRQEWGKRHNLSSLQKEK</sequence>
<feature type="compositionally biased region" description="Low complexity" evidence="4">
    <location>
        <begin position="22"/>
        <end position="36"/>
    </location>
</feature>
<dbReference type="Gene3D" id="3.30.1330.30">
    <property type="match status" value="1"/>
</dbReference>
<dbReference type="CDD" id="cd18103">
    <property type="entry name" value="SpoU-like_RlmB"/>
    <property type="match status" value="1"/>
</dbReference>
<evidence type="ECO:0000313" key="6">
    <source>
        <dbReference type="EMBL" id="MFE4106651.1"/>
    </source>
</evidence>
<dbReference type="PANTHER" id="PTHR46429:SF1">
    <property type="entry name" value="23S RRNA (GUANOSINE-2'-O-)-METHYLTRANSFERASE RLMB"/>
    <property type="match status" value="1"/>
</dbReference>
<proteinExistence type="inferred from homology"/>
<dbReference type="SUPFAM" id="SSF55315">
    <property type="entry name" value="L30e-like"/>
    <property type="match status" value="1"/>
</dbReference>
<dbReference type="PANTHER" id="PTHR46429">
    <property type="entry name" value="23S RRNA (GUANOSINE-2'-O-)-METHYLTRANSFERASE RLMB"/>
    <property type="match status" value="1"/>
</dbReference>
<dbReference type="Pfam" id="PF00588">
    <property type="entry name" value="SpoU_methylase"/>
    <property type="match status" value="1"/>
</dbReference>
<evidence type="ECO:0000259" key="5">
    <source>
        <dbReference type="SMART" id="SM00967"/>
    </source>
</evidence>
<dbReference type="InterPro" id="IPR001537">
    <property type="entry name" value="SpoU_MeTrfase"/>
</dbReference>
<dbReference type="InterPro" id="IPR029028">
    <property type="entry name" value="Alpha/beta_knot_MTases"/>
</dbReference>
<organism evidence="6 7">
    <name type="scientific">Almyronema epifaneia S1</name>
    <dbReference type="NCBI Taxonomy" id="2991925"/>
    <lineage>
        <taxon>Bacteria</taxon>
        <taxon>Bacillati</taxon>
        <taxon>Cyanobacteriota</taxon>
        <taxon>Cyanophyceae</taxon>
        <taxon>Nodosilineales</taxon>
        <taxon>Nodosilineaceae</taxon>
        <taxon>Almyronema</taxon>
        <taxon>Almyronema epifaneia</taxon>
    </lineage>
</organism>
<accession>A0ABW6IEQ2</accession>
<name>A0ABW6IEQ2_9CYAN</name>
<dbReference type="Pfam" id="PF08032">
    <property type="entry name" value="SpoU_sub_bind"/>
    <property type="match status" value="1"/>
</dbReference>
<feature type="region of interest" description="Disordered" evidence="4">
    <location>
        <begin position="1"/>
        <end position="60"/>
    </location>
</feature>
<feature type="domain" description="RNA 2-O ribose methyltransferase substrate binding" evidence="5">
    <location>
        <begin position="66"/>
        <end position="142"/>
    </location>
</feature>